<dbReference type="PANTHER" id="PTHR43772">
    <property type="entry name" value="ENDO-1,4-BETA-XYLANASE"/>
    <property type="match status" value="1"/>
</dbReference>
<evidence type="ECO:0000313" key="3">
    <source>
        <dbReference type="EMBL" id="GAA4236429.1"/>
    </source>
</evidence>
<sequence length="375" mass="42292">MKKLALIASIALVIYACGKKEKQQLESKNVDASKIENLKIEFGKVSPKSVFSGGDSLSIWGGSVVKGEDGLYHMLYSRWPKNIGWEWVNYSEVAHAVSKSPLGPYKHVDVALDERGEGFWDGSATHNPTVHKMNGKYYLYYMGNFGDKKIVSVPGKAKINWMHRNNQRIGVAVADSPNGPWKRFDKPVLDITYNNDDAPDALMTSNPSVCQMTDGRVLMVYKAVGKKFPMPNGGPVVHMVAIADSPTGPFIKQEKLAFEIKGERFPAEDPYIWHQDGKYRAIVKRIKHEGKKRVFSLVQYDSEDGLDWKPSKHHNISERIVQWENGRKQQFTHLERPQVIVENGEAIALMCAADTLVNKVRHSFNIQIPLKVTKN</sequence>
<dbReference type="EMBL" id="BAABCA010000004">
    <property type="protein sequence ID" value="GAA4236429.1"/>
    <property type="molecule type" value="Genomic_DNA"/>
</dbReference>
<comment type="caution">
    <text evidence="3">The sequence shown here is derived from an EMBL/GenBank/DDBJ whole genome shotgun (WGS) entry which is preliminary data.</text>
</comment>
<keyword evidence="4" id="KW-1185">Reference proteome</keyword>
<dbReference type="RefSeq" id="WP_344788151.1">
    <property type="nucleotide sequence ID" value="NZ_BAABCA010000004.1"/>
</dbReference>
<keyword evidence="2" id="KW-0119">Carbohydrate metabolism</keyword>
<evidence type="ECO:0000256" key="2">
    <source>
        <dbReference type="ARBA" id="ARBA00023277"/>
    </source>
</evidence>
<dbReference type="CDD" id="cd08994">
    <property type="entry name" value="GH43_62_32_68_117_130-like"/>
    <property type="match status" value="1"/>
</dbReference>
<gene>
    <name evidence="3" type="ORF">GCM10022291_20740</name>
</gene>
<protein>
    <submittedName>
        <fullName evidence="3">Uncharacterized protein</fullName>
    </submittedName>
</protein>
<dbReference type="Gene3D" id="2.115.10.20">
    <property type="entry name" value="Glycosyl hydrolase domain, family 43"/>
    <property type="match status" value="1"/>
</dbReference>
<dbReference type="Proteomes" id="UP001501496">
    <property type="component" value="Unassembled WGS sequence"/>
</dbReference>
<dbReference type="InterPro" id="IPR052176">
    <property type="entry name" value="Glycosyl_Hydrlase_43_Enz"/>
</dbReference>
<evidence type="ECO:0000313" key="4">
    <source>
        <dbReference type="Proteomes" id="UP001501496"/>
    </source>
</evidence>
<evidence type="ECO:0000256" key="1">
    <source>
        <dbReference type="ARBA" id="ARBA00022651"/>
    </source>
</evidence>
<keyword evidence="1" id="KW-0624">Polysaccharide degradation</keyword>
<reference evidence="4" key="1">
    <citation type="journal article" date="2019" name="Int. J. Syst. Evol. Microbiol.">
        <title>The Global Catalogue of Microorganisms (GCM) 10K type strain sequencing project: providing services to taxonomists for standard genome sequencing and annotation.</title>
        <authorList>
            <consortium name="The Broad Institute Genomics Platform"/>
            <consortium name="The Broad Institute Genome Sequencing Center for Infectious Disease"/>
            <person name="Wu L."/>
            <person name="Ma J."/>
        </authorList>
    </citation>
    <scope>NUCLEOTIDE SEQUENCE [LARGE SCALE GENOMIC DNA]</scope>
    <source>
        <strain evidence="4">JCM 17630</strain>
    </source>
</reference>
<name>A0ABP8CA61_9FLAO</name>
<dbReference type="PROSITE" id="PS51257">
    <property type="entry name" value="PROKAR_LIPOPROTEIN"/>
    <property type="match status" value="1"/>
</dbReference>
<keyword evidence="1" id="KW-0858">Xylan degradation</keyword>
<dbReference type="PANTHER" id="PTHR43772:SF2">
    <property type="entry name" value="PUTATIVE (AFU_ORTHOLOGUE AFUA_2G04480)-RELATED"/>
    <property type="match status" value="1"/>
</dbReference>
<accession>A0ABP8CA61</accession>
<dbReference type="SUPFAM" id="SSF75005">
    <property type="entry name" value="Arabinanase/levansucrase/invertase"/>
    <property type="match status" value="1"/>
</dbReference>
<proteinExistence type="predicted"/>
<dbReference type="InterPro" id="IPR023296">
    <property type="entry name" value="Glyco_hydro_beta-prop_sf"/>
</dbReference>
<organism evidence="3 4">
    <name type="scientific">Postechiella marina</name>
    <dbReference type="NCBI Taxonomy" id="943941"/>
    <lineage>
        <taxon>Bacteria</taxon>
        <taxon>Pseudomonadati</taxon>
        <taxon>Bacteroidota</taxon>
        <taxon>Flavobacteriia</taxon>
        <taxon>Flavobacteriales</taxon>
        <taxon>Flavobacteriaceae</taxon>
        <taxon>Postechiella</taxon>
    </lineage>
</organism>